<organism evidence="1 2">
    <name type="scientific">Fusarium decemcellulare</name>
    <dbReference type="NCBI Taxonomy" id="57161"/>
    <lineage>
        <taxon>Eukaryota</taxon>
        <taxon>Fungi</taxon>
        <taxon>Dikarya</taxon>
        <taxon>Ascomycota</taxon>
        <taxon>Pezizomycotina</taxon>
        <taxon>Sordariomycetes</taxon>
        <taxon>Hypocreomycetidae</taxon>
        <taxon>Hypocreales</taxon>
        <taxon>Nectriaceae</taxon>
        <taxon>Fusarium</taxon>
        <taxon>Fusarium decemcellulare species complex</taxon>
    </lineage>
</organism>
<gene>
    <name evidence="1" type="ORF">NM208_g4113</name>
</gene>
<dbReference type="EMBL" id="JANRMS010000296">
    <property type="protein sequence ID" value="KAJ3542397.1"/>
    <property type="molecule type" value="Genomic_DNA"/>
</dbReference>
<dbReference type="Proteomes" id="UP001148629">
    <property type="component" value="Unassembled WGS sequence"/>
</dbReference>
<proteinExistence type="predicted"/>
<evidence type="ECO:0000313" key="1">
    <source>
        <dbReference type="EMBL" id="KAJ3542397.1"/>
    </source>
</evidence>
<name>A0ACC1SLW5_9HYPO</name>
<sequence>MAEAAVFSERPRPEWSRIRQPTVKHSWRKTPSLLRIQQRLSLRRTLSTRSTLGDPKGQLGNEYLWSLDGQYQTVWGQIAPQLDGIVGRTPHTCNGRPSPVVMLHGYFVGISKDNAQPAVIICTNSPSYAKALERTVKRSGVLRRGQETFQVKIRQPGTTWNNNLTDQELRALQQQSISPLDPSPFDMLLCLLLFAILGTQAFLDTRSALLASIARIAPLPWR</sequence>
<evidence type="ECO:0000313" key="2">
    <source>
        <dbReference type="Proteomes" id="UP001148629"/>
    </source>
</evidence>
<accession>A0ACC1SLW5</accession>
<protein>
    <submittedName>
        <fullName evidence="1">Uncharacterized protein</fullName>
    </submittedName>
</protein>
<comment type="caution">
    <text evidence="1">The sequence shown here is derived from an EMBL/GenBank/DDBJ whole genome shotgun (WGS) entry which is preliminary data.</text>
</comment>
<keyword evidence="2" id="KW-1185">Reference proteome</keyword>
<reference evidence="1" key="1">
    <citation type="submission" date="2022-08" db="EMBL/GenBank/DDBJ databases">
        <title>Genome Sequence of Fusarium decemcellulare.</title>
        <authorList>
            <person name="Buettner E."/>
        </authorList>
    </citation>
    <scope>NUCLEOTIDE SEQUENCE</scope>
    <source>
        <strain evidence="1">Babe19</strain>
    </source>
</reference>